<dbReference type="EMBL" id="QBLH01002716">
    <property type="protein sequence ID" value="TGZ47715.1"/>
    <property type="molecule type" value="Genomic_DNA"/>
</dbReference>
<keyword evidence="1" id="KW-0472">Membrane</keyword>
<proteinExistence type="predicted"/>
<evidence type="ECO:0000313" key="2">
    <source>
        <dbReference type="EMBL" id="TGZ47715.1"/>
    </source>
</evidence>
<gene>
    <name evidence="2" type="ORF">DBV15_06266</name>
</gene>
<feature type="transmembrane region" description="Helical" evidence="1">
    <location>
        <begin position="20"/>
        <end position="38"/>
    </location>
</feature>
<keyword evidence="3" id="KW-1185">Reference proteome</keyword>
<sequence>MVHVFPRITWRSHVCTCARLVPWYESIVVFLAETPLLIRTRPPVADPSTATLGPPRKPAGYVVFVVVVFLGAAVIAHVDPARAYAHAHRRYLARTRKRFPHSDRDQIDEHLR</sequence>
<reference evidence="2 3" key="1">
    <citation type="journal article" date="2019" name="Philos. Trans. R. Soc. Lond., B, Biol. Sci.">
        <title>Ant behaviour and brain gene expression of defending hosts depend on the ecological success of the intruding social parasite.</title>
        <authorList>
            <person name="Kaur R."/>
            <person name="Stoldt M."/>
            <person name="Jongepier E."/>
            <person name="Feldmeyer B."/>
            <person name="Menzel F."/>
            <person name="Bornberg-Bauer E."/>
            <person name="Foitzik S."/>
        </authorList>
    </citation>
    <scope>NUCLEOTIDE SEQUENCE [LARGE SCALE GENOMIC DNA]</scope>
    <source>
        <tissue evidence="2">Whole body</tissue>
    </source>
</reference>
<name>A0A4S2KED7_9HYME</name>
<feature type="transmembrane region" description="Helical" evidence="1">
    <location>
        <begin position="58"/>
        <end position="78"/>
    </location>
</feature>
<comment type="caution">
    <text evidence="2">The sequence shown here is derived from an EMBL/GenBank/DDBJ whole genome shotgun (WGS) entry which is preliminary data.</text>
</comment>
<evidence type="ECO:0000313" key="3">
    <source>
        <dbReference type="Proteomes" id="UP000310200"/>
    </source>
</evidence>
<accession>A0A4S2KED7</accession>
<keyword evidence="1" id="KW-1133">Transmembrane helix</keyword>
<dbReference type="Proteomes" id="UP000310200">
    <property type="component" value="Unassembled WGS sequence"/>
</dbReference>
<protein>
    <submittedName>
        <fullName evidence="2">Uncharacterized protein</fullName>
    </submittedName>
</protein>
<organism evidence="2 3">
    <name type="scientific">Temnothorax longispinosus</name>
    <dbReference type="NCBI Taxonomy" id="300112"/>
    <lineage>
        <taxon>Eukaryota</taxon>
        <taxon>Metazoa</taxon>
        <taxon>Ecdysozoa</taxon>
        <taxon>Arthropoda</taxon>
        <taxon>Hexapoda</taxon>
        <taxon>Insecta</taxon>
        <taxon>Pterygota</taxon>
        <taxon>Neoptera</taxon>
        <taxon>Endopterygota</taxon>
        <taxon>Hymenoptera</taxon>
        <taxon>Apocrita</taxon>
        <taxon>Aculeata</taxon>
        <taxon>Formicoidea</taxon>
        <taxon>Formicidae</taxon>
        <taxon>Myrmicinae</taxon>
        <taxon>Temnothorax</taxon>
    </lineage>
</organism>
<evidence type="ECO:0000256" key="1">
    <source>
        <dbReference type="SAM" id="Phobius"/>
    </source>
</evidence>
<dbReference type="AlphaFoldDB" id="A0A4S2KED7"/>
<keyword evidence="1" id="KW-0812">Transmembrane</keyword>